<evidence type="ECO:0000256" key="2">
    <source>
        <dbReference type="ARBA" id="ARBA00012737"/>
    </source>
</evidence>
<dbReference type="EMBL" id="AP018150">
    <property type="protein sequence ID" value="BBE09295.1"/>
    <property type="molecule type" value="Genomic_DNA"/>
</dbReference>
<sequence>MTVLGIVYPTTQELLTPNRDWVLTHDNSGRLAGALWQEADERHSLSTLYREDEAYFYGFYGQAFSKRDNTEINQNDLREITLKGPSLLTAKFWGRYLFVCFDKVAKKFICCCDPSNQWAIYWSWSERHGLLFSDSITCLHQALKDLGESPTWNASFFTTWLRTGSIQSGEMPFERISELPPGCAIFYTHGHQPEMLPVWNPLASATKELASQNPYEILKNYLSLQMTSHERPVLELSGGLESSSVLLALRAVAPAQQRIACAHYYNSAVGSSNELEHARRVAQSAGAQLGEIDTDVLSFAPVKHLPRVAKPHIRYCLLAFNQHFASRLEERENSVLISGHGGDSLFLAPPPFGVLADAMLTLRWRHLFRIALDLALIRRTSLTHIAWQAFKAAFSADPSEGVSGAFGLMSREAELKPLDGRSHLHPFMQKTKLRLPGKLYQLFLAYLSLDDVRTPAYPFKKGTHYPFLCQPMVEFALSIPSYRHFDGPHNRIIVRQSVSEATGYTHLWRRNKGETSGIDLLGIRQHKEHVMAHCLDGFLVKQGYIDPIKTRTAIQESCKGRSEYFMDILHLYAAELFIQGWQ</sequence>
<comment type="catalytic activity">
    <reaction evidence="3">
        <text>L-aspartate + L-glutamine + ATP + H2O = L-asparagine + L-glutamate + AMP + diphosphate + H(+)</text>
        <dbReference type="Rhea" id="RHEA:12228"/>
        <dbReference type="ChEBI" id="CHEBI:15377"/>
        <dbReference type="ChEBI" id="CHEBI:15378"/>
        <dbReference type="ChEBI" id="CHEBI:29985"/>
        <dbReference type="ChEBI" id="CHEBI:29991"/>
        <dbReference type="ChEBI" id="CHEBI:30616"/>
        <dbReference type="ChEBI" id="CHEBI:33019"/>
        <dbReference type="ChEBI" id="CHEBI:58048"/>
        <dbReference type="ChEBI" id="CHEBI:58359"/>
        <dbReference type="ChEBI" id="CHEBI:456215"/>
        <dbReference type="EC" id="6.3.5.4"/>
    </reaction>
</comment>
<dbReference type="PANTHER" id="PTHR43284">
    <property type="entry name" value="ASPARAGINE SYNTHETASE (GLUTAMINE-HYDROLYZING)"/>
    <property type="match status" value="1"/>
</dbReference>
<dbReference type="SUPFAM" id="SSF52402">
    <property type="entry name" value="Adenine nucleotide alpha hydrolases-like"/>
    <property type="match status" value="1"/>
</dbReference>
<dbReference type="InterPro" id="IPR001962">
    <property type="entry name" value="Asn_synthase"/>
</dbReference>
<dbReference type="RefSeq" id="WP_045362194.1">
    <property type="nucleotide sequence ID" value="NZ_AP018150.1"/>
</dbReference>
<dbReference type="AlphaFoldDB" id="A0A2Z6EW28"/>
<dbReference type="GO" id="GO:0004066">
    <property type="term" value="F:asparagine synthase (glutamine-hydrolyzing) activity"/>
    <property type="evidence" value="ECO:0007669"/>
    <property type="project" value="UniProtKB-EC"/>
</dbReference>
<dbReference type="PANTHER" id="PTHR43284:SF1">
    <property type="entry name" value="ASPARAGINE SYNTHETASE"/>
    <property type="match status" value="1"/>
</dbReference>
<dbReference type="Pfam" id="PF00733">
    <property type="entry name" value="Asn_synthase"/>
    <property type="match status" value="1"/>
</dbReference>
<dbReference type="InterPro" id="IPR014729">
    <property type="entry name" value="Rossmann-like_a/b/a_fold"/>
</dbReference>
<dbReference type="KEGG" id="mcys:MCB1EB_1134"/>
<name>A0A2Z6EW28_9BURK</name>
<evidence type="ECO:0000256" key="3">
    <source>
        <dbReference type="ARBA" id="ARBA00048741"/>
    </source>
</evidence>
<organism evidence="4 5">
    <name type="scientific">Mycoavidus cysteinexigens</name>
    <dbReference type="NCBI Taxonomy" id="1553431"/>
    <lineage>
        <taxon>Bacteria</taxon>
        <taxon>Pseudomonadati</taxon>
        <taxon>Pseudomonadota</taxon>
        <taxon>Betaproteobacteria</taxon>
        <taxon>Burkholderiales</taxon>
        <taxon>Burkholderiaceae</taxon>
        <taxon>Mycoavidus</taxon>
    </lineage>
</organism>
<reference evidence="4 5" key="1">
    <citation type="journal article" date="2018" name="Microbes Environ.">
        <title>Comparative Genomic Insights into Endofungal Lifestyles of Two Bacterial Endosymbionts, Mycoavidus cysteinexigens and Burkholderia rhizoxinica.</title>
        <authorList>
            <person name="Sharmin D."/>
            <person name="Guo Y."/>
            <person name="Nishizawa T."/>
            <person name="Ohshima S."/>
            <person name="Sato Y."/>
            <person name="Takashima Y."/>
            <person name="Narisawa K."/>
            <person name="Ohta H."/>
        </authorList>
    </citation>
    <scope>NUCLEOTIDE SEQUENCE [LARGE SCALE GENOMIC DNA]</scope>
    <source>
        <strain evidence="4 5">B1-EB</strain>
    </source>
</reference>
<dbReference type="InterPro" id="IPR029055">
    <property type="entry name" value="Ntn_hydrolases_N"/>
</dbReference>
<dbReference type="GO" id="GO:0006529">
    <property type="term" value="P:asparagine biosynthetic process"/>
    <property type="evidence" value="ECO:0007669"/>
    <property type="project" value="InterPro"/>
</dbReference>
<dbReference type="SUPFAM" id="SSF56235">
    <property type="entry name" value="N-terminal nucleophile aminohydrolases (Ntn hydrolases)"/>
    <property type="match status" value="1"/>
</dbReference>
<proteinExistence type="predicted"/>
<dbReference type="InterPro" id="IPR051786">
    <property type="entry name" value="ASN_synthetase/amidase"/>
</dbReference>
<keyword evidence="5" id="KW-1185">Reference proteome</keyword>
<dbReference type="Proteomes" id="UP000282597">
    <property type="component" value="Chromosome"/>
</dbReference>
<dbReference type="EC" id="6.3.5.4" evidence="2"/>
<gene>
    <name evidence="4" type="ORF">MCB1EB_1134</name>
</gene>
<protein>
    <recommendedName>
        <fullName evidence="2">asparagine synthase (glutamine-hydrolyzing)</fullName>
        <ecNumber evidence="2">6.3.5.4</ecNumber>
    </recommendedName>
</protein>
<evidence type="ECO:0000256" key="1">
    <source>
        <dbReference type="ARBA" id="ARBA00005187"/>
    </source>
</evidence>
<accession>A0A2Z6EW28</accession>
<comment type="pathway">
    <text evidence="1">Amino-acid biosynthesis; L-asparagine biosynthesis; L-asparagine from L-aspartate (L-Gln route): step 1/1.</text>
</comment>
<evidence type="ECO:0000313" key="5">
    <source>
        <dbReference type="Proteomes" id="UP000282597"/>
    </source>
</evidence>
<evidence type="ECO:0000313" key="4">
    <source>
        <dbReference type="EMBL" id="BBE09295.1"/>
    </source>
</evidence>
<dbReference type="Gene3D" id="3.40.50.620">
    <property type="entry name" value="HUPs"/>
    <property type="match status" value="1"/>
</dbReference>